<dbReference type="GO" id="GO:0005524">
    <property type="term" value="F:ATP binding"/>
    <property type="evidence" value="ECO:0007669"/>
    <property type="project" value="UniProtKB-KW"/>
</dbReference>
<organism evidence="11 12">
    <name type="scientific">Sorghum bicolor</name>
    <name type="common">Sorghum</name>
    <name type="synonym">Sorghum vulgare</name>
    <dbReference type="NCBI Taxonomy" id="4558"/>
    <lineage>
        <taxon>Eukaryota</taxon>
        <taxon>Viridiplantae</taxon>
        <taxon>Streptophyta</taxon>
        <taxon>Embryophyta</taxon>
        <taxon>Tracheophyta</taxon>
        <taxon>Spermatophyta</taxon>
        <taxon>Magnoliopsida</taxon>
        <taxon>Liliopsida</taxon>
        <taxon>Poales</taxon>
        <taxon>Poaceae</taxon>
        <taxon>PACMAD clade</taxon>
        <taxon>Panicoideae</taxon>
        <taxon>Andropogonodae</taxon>
        <taxon>Andropogoneae</taxon>
        <taxon>Sorghinae</taxon>
        <taxon>Sorghum</taxon>
    </lineage>
</organism>
<accession>A0A921QJN5</accession>
<keyword evidence="2" id="KW-0433">Leucine-rich repeat</keyword>
<dbReference type="InterPro" id="IPR036388">
    <property type="entry name" value="WH-like_DNA-bd_sf"/>
</dbReference>
<evidence type="ECO:0000259" key="9">
    <source>
        <dbReference type="Pfam" id="PF18052"/>
    </source>
</evidence>
<comment type="caution">
    <text evidence="11">The sequence shown here is derived from an EMBL/GenBank/DDBJ whole genome shotgun (WGS) entry which is preliminary data.</text>
</comment>
<dbReference type="Gene3D" id="3.40.50.300">
    <property type="entry name" value="P-loop containing nucleotide triphosphate hydrolases"/>
    <property type="match status" value="1"/>
</dbReference>
<dbReference type="EMBL" id="CM027687">
    <property type="protein sequence ID" value="KAG0521715.1"/>
    <property type="molecule type" value="Genomic_DNA"/>
</dbReference>
<dbReference type="Gene3D" id="1.20.5.4130">
    <property type="match status" value="1"/>
</dbReference>
<feature type="domain" description="NB-ARC" evidence="8">
    <location>
        <begin position="286"/>
        <end position="443"/>
    </location>
</feature>
<dbReference type="AlphaFoldDB" id="A0A921QJN5"/>
<protein>
    <recommendedName>
        <fullName evidence="13">NB-ARC domain-containing protein</fullName>
    </recommendedName>
</protein>
<dbReference type="Pfam" id="PF23559">
    <property type="entry name" value="WHD_DRP"/>
    <property type="match status" value="1"/>
</dbReference>
<evidence type="ECO:0000256" key="3">
    <source>
        <dbReference type="ARBA" id="ARBA00022737"/>
    </source>
</evidence>
<evidence type="ECO:0000256" key="5">
    <source>
        <dbReference type="ARBA" id="ARBA00022821"/>
    </source>
</evidence>
<evidence type="ECO:0008006" key="13">
    <source>
        <dbReference type="Google" id="ProtNLM"/>
    </source>
</evidence>
<dbReference type="InterPro" id="IPR002182">
    <property type="entry name" value="NB-ARC"/>
</dbReference>
<dbReference type="GO" id="GO:0006952">
    <property type="term" value="P:defense response"/>
    <property type="evidence" value="ECO:0007669"/>
    <property type="project" value="UniProtKB-KW"/>
</dbReference>
<dbReference type="Gene3D" id="1.10.10.10">
    <property type="entry name" value="Winged helix-like DNA-binding domain superfamily/Winged helix DNA-binding domain"/>
    <property type="match status" value="1"/>
</dbReference>
<feature type="domain" description="Disease resistance protein winged helix" evidence="10">
    <location>
        <begin position="519"/>
        <end position="590"/>
    </location>
</feature>
<dbReference type="InterPro" id="IPR041118">
    <property type="entry name" value="Rx_N"/>
</dbReference>
<evidence type="ECO:0000313" key="12">
    <source>
        <dbReference type="Proteomes" id="UP000807115"/>
    </source>
</evidence>
<name>A0A921QJN5_SORBI</name>
<comment type="similarity">
    <text evidence="1">Belongs to the disease resistance NB-LRR family.</text>
</comment>
<evidence type="ECO:0000256" key="2">
    <source>
        <dbReference type="ARBA" id="ARBA00022614"/>
    </source>
</evidence>
<dbReference type="PANTHER" id="PTHR36766">
    <property type="entry name" value="PLANT BROAD-SPECTRUM MILDEW RESISTANCE PROTEIN RPW8"/>
    <property type="match status" value="1"/>
</dbReference>
<evidence type="ECO:0000259" key="10">
    <source>
        <dbReference type="Pfam" id="PF23559"/>
    </source>
</evidence>
<sequence>MATAMIGTALSVVRTALSPFTDSLLEMWAASKDLGSNVRALELELLAVQALLEHTVGKEIVDNSALKKLLVILQDLGYDAEDVLDELEYFRIQDELEGTFDAADEHAKGATHNLALNVRHTAKAVVGKMISLPSSCFSATPPGTKGKAHSNSPISSAPHTNQANRETNGWKAKLTSTNVCCNPIRAVGKCLPYSSVPSVRDEDDYDSPQRNHTNDEPPKLTFNRVDASTRMQYIVEQLHLVRGIVSSTITTLGPNCITVPNIAQSRPVTVSKSVETKLYRRDTLREQIICQITEGNHSDEVLTVIPIVGLGGIGKTTIAQHIYHSEKVQKHFEVKVWTCVSLNFNVNKVLQEIEKQIPKDEEGESGTTGEVLVVLDDIWDCSNEDEWERLLAPFKMSQVLGNIIVVTTRFPAQADMVSTVGPPINLEALDHETLKDLFLDFVFGVDQSRENKTPFIETGDKIVSKLKGSPLAAKTVGRILRNQLDLAHWNKMALIMPALKLSYDYLPSQLQHCFSYCALFPQDYKFEEVELINFWIGLNVLHSSHGDSKRVEDIGESNLRELVNHGFLEKEGEKDGKSCYIIHDLLHDLARKVSSHECLNIYSSQSQVRSLQVQPSIRHLSINIEDTSVKDRFILKSCVEDFNALFTRLKVEKLRTLMLFGEHHGCFVKAFGGLLRVAKALRVIFISEASYNMEDLLHDFDYLVHLRYLRIGGSSPDKTRFPNKLSRFNHMIILDAKHYYAFIDDLPRDLRNLLRLRHILVRDDAMHSRIVELGNLVDLCGSLSIDSLEKVQVNKEADEAKLLQSEPSQVHEQEIPSCSSKPKELKIDDVAGFTPALTRHRLLFSSLTKLVIKWDDKVKSITEEQEALLFVDSLEDVTFFGCSNLQSLPKRLHGLPNLKRLEISHCNAIQMLPKDVLPSSLEELAISSCPKIWSLPKDCLPHSLQKLHIHSCPAIRSLPKADDLPSSLREINVHLSY</sequence>
<keyword evidence="3" id="KW-0677">Repeat</keyword>
<keyword evidence="5" id="KW-0611">Plant defense</keyword>
<keyword evidence="6" id="KW-0067">ATP-binding</keyword>
<feature type="region of interest" description="Disordered" evidence="7">
    <location>
        <begin position="141"/>
        <end position="165"/>
    </location>
</feature>
<evidence type="ECO:0000259" key="8">
    <source>
        <dbReference type="Pfam" id="PF00931"/>
    </source>
</evidence>
<feature type="region of interest" description="Disordered" evidence="7">
    <location>
        <begin position="198"/>
        <end position="221"/>
    </location>
</feature>
<dbReference type="GO" id="GO:0043531">
    <property type="term" value="F:ADP binding"/>
    <property type="evidence" value="ECO:0007669"/>
    <property type="project" value="InterPro"/>
</dbReference>
<dbReference type="GO" id="GO:0051707">
    <property type="term" value="P:response to other organism"/>
    <property type="evidence" value="ECO:0007669"/>
    <property type="project" value="UniProtKB-ARBA"/>
</dbReference>
<dbReference type="Gene3D" id="3.80.10.10">
    <property type="entry name" value="Ribonuclease Inhibitor"/>
    <property type="match status" value="1"/>
</dbReference>
<dbReference type="Pfam" id="PF18052">
    <property type="entry name" value="Rx_N"/>
    <property type="match status" value="1"/>
</dbReference>
<feature type="domain" description="Disease resistance N-terminal" evidence="9">
    <location>
        <begin position="12"/>
        <end position="95"/>
    </location>
</feature>
<feature type="compositionally biased region" description="Basic and acidic residues" evidence="7">
    <location>
        <begin position="207"/>
        <end position="218"/>
    </location>
</feature>
<dbReference type="SUPFAM" id="SSF52540">
    <property type="entry name" value="P-loop containing nucleoside triphosphate hydrolases"/>
    <property type="match status" value="1"/>
</dbReference>
<dbReference type="InterPro" id="IPR058922">
    <property type="entry name" value="WHD_DRP"/>
</dbReference>
<gene>
    <name evidence="11" type="ORF">BDA96_08G184900</name>
</gene>
<dbReference type="Proteomes" id="UP000807115">
    <property type="component" value="Chromosome 8"/>
</dbReference>
<dbReference type="PRINTS" id="PR00364">
    <property type="entry name" value="DISEASERSIST"/>
</dbReference>
<keyword evidence="4" id="KW-0547">Nucleotide-binding</keyword>
<evidence type="ECO:0000313" key="11">
    <source>
        <dbReference type="EMBL" id="KAG0521715.1"/>
    </source>
</evidence>
<feature type="non-terminal residue" evidence="11">
    <location>
        <position position="977"/>
    </location>
</feature>
<evidence type="ECO:0000256" key="6">
    <source>
        <dbReference type="ARBA" id="ARBA00022840"/>
    </source>
</evidence>
<dbReference type="SUPFAM" id="SSF52058">
    <property type="entry name" value="L domain-like"/>
    <property type="match status" value="1"/>
</dbReference>
<proteinExistence type="inferred from homology"/>
<reference evidence="11" key="1">
    <citation type="journal article" date="2019" name="BMC Genomics">
        <title>A new reference genome for Sorghum bicolor reveals high levels of sequence similarity between sweet and grain genotypes: implications for the genetics of sugar metabolism.</title>
        <authorList>
            <person name="Cooper E.A."/>
            <person name="Brenton Z.W."/>
            <person name="Flinn B.S."/>
            <person name="Jenkins J."/>
            <person name="Shu S."/>
            <person name="Flowers D."/>
            <person name="Luo F."/>
            <person name="Wang Y."/>
            <person name="Xia P."/>
            <person name="Barry K."/>
            <person name="Daum C."/>
            <person name="Lipzen A."/>
            <person name="Yoshinaga Y."/>
            <person name="Schmutz J."/>
            <person name="Saski C."/>
            <person name="Vermerris W."/>
            <person name="Kresovich S."/>
        </authorList>
    </citation>
    <scope>NUCLEOTIDE SEQUENCE</scope>
</reference>
<dbReference type="InterPro" id="IPR027417">
    <property type="entry name" value="P-loop_NTPase"/>
</dbReference>
<evidence type="ECO:0000256" key="7">
    <source>
        <dbReference type="SAM" id="MobiDB-lite"/>
    </source>
</evidence>
<dbReference type="PANTHER" id="PTHR36766:SF40">
    <property type="entry name" value="DISEASE RESISTANCE PROTEIN RGA3"/>
    <property type="match status" value="1"/>
</dbReference>
<dbReference type="Pfam" id="PF00931">
    <property type="entry name" value="NB-ARC"/>
    <property type="match status" value="1"/>
</dbReference>
<evidence type="ECO:0000256" key="1">
    <source>
        <dbReference type="ARBA" id="ARBA00008894"/>
    </source>
</evidence>
<evidence type="ECO:0000256" key="4">
    <source>
        <dbReference type="ARBA" id="ARBA00022741"/>
    </source>
</evidence>
<dbReference type="InterPro" id="IPR032675">
    <property type="entry name" value="LRR_dom_sf"/>
</dbReference>
<reference evidence="11" key="2">
    <citation type="submission" date="2020-10" db="EMBL/GenBank/DDBJ databases">
        <authorList>
            <person name="Cooper E.A."/>
            <person name="Brenton Z.W."/>
            <person name="Flinn B.S."/>
            <person name="Jenkins J."/>
            <person name="Shu S."/>
            <person name="Flowers D."/>
            <person name="Luo F."/>
            <person name="Wang Y."/>
            <person name="Xia P."/>
            <person name="Barry K."/>
            <person name="Daum C."/>
            <person name="Lipzen A."/>
            <person name="Yoshinaga Y."/>
            <person name="Schmutz J."/>
            <person name="Saski C."/>
            <person name="Vermerris W."/>
            <person name="Kresovich S."/>
        </authorList>
    </citation>
    <scope>NUCLEOTIDE SEQUENCE</scope>
</reference>
<feature type="compositionally biased region" description="Polar residues" evidence="7">
    <location>
        <begin position="149"/>
        <end position="165"/>
    </location>
</feature>